<keyword evidence="2" id="KW-1133">Transmembrane helix</keyword>
<proteinExistence type="predicted"/>
<accession>A0A397SKQ0</accession>
<protein>
    <submittedName>
        <fullName evidence="3">Uncharacterized protein</fullName>
    </submittedName>
</protein>
<evidence type="ECO:0000313" key="3">
    <source>
        <dbReference type="EMBL" id="RIA86713.1"/>
    </source>
</evidence>
<keyword evidence="2" id="KW-0812">Transmembrane</keyword>
<dbReference type="AlphaFoldDB" id="A0A397SKQ0"/>
<sequence>MEENNNDFVEEEKENFSRKRLFNQNKKGFKTSKDNVFDRFKDVEYKELCSIDEILFKGENDTGTNINIFKIQARQENFKLGTYFLNEKRKFLNTLRFFNDTKKSSYSDDDDDEIDSDEEDIGPTDFIELIEELANRCNQYEDKIVTLRETIIQKSKELDLNIRKCRDLDRHAKDLNETISVTKSRSTKEMEETINLADQTTQGIADKLPSIRTRIRDKSEKLKEHQQLLMKLKNQVEIEKKSSKILAQCRIVGAILVILIIINIPFLLDQLLLQFFFCRVLASFSNRNQMIYKFLLV</sequence>
<keyword evidence="1" id="KW-0175">Coiled coil</keyword>
<dbReference type="OrthoDB" id="2416407at2759"/>
<feature type="coiled-coil region" evidence="1">
    <location>
        <begin position="215"/>
        <end position="242"/>
    </location>
</feature>
<evidence type="ECO:0000256" key="2">
    <source>
        <dbReference type="SAM" id="Phobius"/>
    </source>
</evidence>
<evidence type="ECO:0000313" key="4">
    <source>
        <dbReference type="Proteomes" id="UP000265703"/>
    </source>
</evidence>
<dbReference type="EMBL" id="QKYT01000349">
    <property type="protein sequence ID" value="RIA86713.1"/>
    <property type="molecule type" value="Genomic_DNA"/>
</dbReference>
<feature type="transmembrane region" description="Helical" evidence="2">
    <location>
        <begin position="251"/>
        <end position="277"/>
    </location>
</feature>
<gene>
    <name evidence="3" type="ORF">C1645_320268</name>
</gene>
<comment type="caution">
    <text evidence="3">The sequence shown here is derived from an EMBL/GenBank/DDBJ whole genome shotgun (WGS) entry which is preliminary data.</text>
</comment>
<organism evidence="3 4">
    <name type="scientific">Glomus cerebriforme</name>
    <dbReference type="NCBI Taxonomy" id="658196"/>
    <lineage>
        <taxon>Eukaryota</taxon>
        <taxon>Fungi</taxon>
        <taxon>Fungi incertae sedis</taxon>
        <taxon>Mucoromycota</taxon>
        <taxon>Glomeromycotina</taxon>
        <taxon>Glomeromycetes</taxon>
        <taxon>Glomerales</taxon>
        <taxon>Glomeraceae</taxon>
        <taxon>Glomus</taxon>
    </lineage>
</organism>
<evidence type="ECO:0000256" key="1">
    <source>
        <dbReference type="SAM" id="Coils"/>
    </source>
</evidence>
<name>A0A397SKQ0_9GLOM</name>
<keyword evidence="2" id="KW-0472">Membrane</keyword>
<feature type="coiled-coil region" evidence="1">
    <location>
        <begin position="130"/>
        <end position="157"/>
    </location>
</feature>
<dbReference type="Proteomes" id="UP000265703">
    <property type="component" value="Unassembled WGS sequence"/>
</dbReference>
<keyword evidence="4" id="KW-1185">Reference proteome</keyword>
<reference evidence="3 4" key="1">
    <citation type="submission" date="2018-06" db="EMBL/GenBank/DDBJ databases">
        <title>Comparative genomics reveals the genomic features of Rhizophagus irregularis, R. cerebriforme, R. diaphanum and Gigaspora rosea, and their symbiotic lifestyle signature.</title>
        <authorList>
            <person name="Morin E."/>
            <person name="San Clemente H."/>
            <person name="Chen E.C.H."/>
            <person name="De La Providencia I."/>
            <person name="Hainaut M."/>
            <person name="Kuo A."/>
            <person name="Kohler A."/>
            <person name="Murat C."/>
            <person name="Tang N."/>
            <person name="Roy S."/>
            <person name="Loubradou J."/>
            <person name="Henrissat B."/>
            <person name="Grigoriev I.V."/>
            <person name="Corradi N."/>
            <person name="Roux C."/>
            <person name="Martin F.M."/>
        </authorList>
    </citation>
    <scope>NUCLEOTIDE SEQUENCE [LARGE SCALE GENOMIC DNA]</scope>
    <source>
        <strain evidence="3 4">DAOM 227022</strain>
    </source>
</reference>